<feature type="domain" description="Putative exodeoxyribonuclease 8 PDDEXK-like" evidence="1">
    <location>
        <begin position="153"/>
        <end position="311"/>
    </location>
</feature>
<reference evidence="2" key="1">
    <citation type="submission" date="2023-03" db="EMBL/GenBank/DDBJ databases">
        <title>Draft genome sequence of a Mycolicibacterium mageritense strain H4_3_1 isolated from a hybrid biological-inorganic system reactor.</title>
        <authorList>
            <person name="Feng X."/>
            <person name="Kazama D."/>
            <person name="Sato K."/>
            <person name="Kobayashi H."/>
        </authorList>
    </citation>
    <scope>NUCLEOTIDE SEQUENCE</scope>
    <source>
        <strain evidence="2">H4_3_1</strain>
    </source>
</reference>
<dbReference type="Proteomes" id="UP001241092">
    <property type="component" value="Chromosome"/>
</dbReference>
<accession>A0AAI8U294</accession>
<evidence type="ECO:0000259" key="1">
    <source>
        <dbReference type="Pfam" id="PF12684"/>
    </source>
</evidence>
<dbReference type="Pfam" id="PF12684">
    <property type="entry name" value="DUF3799"/>
    <property type="match status" value="1"/>
</dbReference>
<dbReference type="InterPro" id="IPR024432">
    <property type="entry name" value="Put_RecE_PDDEXK-like_dom"/>
</dbReference>
<name>A0AAI8U294_MYCME</name>
<organism evidence="2 3">
    <name type="scientific">Mycolicibacterium mageritense</name>
    <name type="common">Mycobacterium mageritense</name>
    <dbReference type="NCBI Taxonomy" id="53462"/>
    <lineage>
        <taxon>Bacteria</taxon>
        <taxon>Bacillati</taxon>
        <taxon>Actinomycetota</taxon>
        <taxon>Actinomycetes</taxon>
        <taxon>Mycobacteriales</taxon>
        <taxon>Mycobacteriaceae</taxon>
        <taxon>Mycolicibacterium</taxon>
    </lineage>
</organism>
<proteinExistence type="predicted"/>
<dbReference type="RefSeq" id="WP_286212806.1">
    <property type="nucleotide sequence ID" value="NZ_AP027452.1"/>
</dbReference>
<evidence type="ECO:0000313" key="3">
    <source>
        <dbReference type="Proteomes" id="UP001241092"/>
    </source>
</evidence>
<dbReference type="AlphaFoldDB" id="A0AAI8U294"/>
<protein>
    <recommendedName>
        <fullName evidence="1">Putative exodeoxyribonuclease 8 PDDEXK-like domain-containing protein</fullName>
    </recommendedName>
</protein>
<sequence length="333" mass="37571">MTDLPQCDRCTPLGDDHHQRADEAAVWVPDRREWLCEHCRTELDVTPVPSEDGVYADLPEENYHADPDSLSSSGARQLLKTSPKKFLLAARVEKREWDVGHVVHKLILGKGSEVAVLDPAVHGLTKDGKPANSPKSTSMWQKAEAEARARGAVPISTADYETAQAMAAAVRNNDHAAGLLSQGEPEISGYWHDPATDARLRWRADWLHPGRSRLIIVDYKSTKNAEPRAFWKSVSEYGYHQQDAWYRDGVIACGIDDDPLFLFIAQEKEYPYEVTVHESKPDDITRARELNRKAIDLWARCRQSGEWPGYPPGIHTIQHPSYAIYREQEQLAS</sequence>
<dbReference type="InterPro" id="IPR011604">
    <property type="entry name" value="PDDEXK-like_dom_sf"/>
</dbReference>
<gene>
    <name evidence="2" type="ORF">hbim_07171</name>
</gene>
<dbReference type="EMBL" id="AP027452">
    <property type="protein sequence ID" value="BDY33196.1"/>
    <property type="molecule type" value="Genomic_DNA"/>
</dbReference>
<evidence type="ECO:0000313" key="2">
    <source>
        <dbReference type="EMBL" id="BDY33196.1"/>
    </source>
</evidence>
<dbReference type="Gene3D" id="3.90.320.10">
    <property type="match status" value="1"/>
</dbReference>